<evidence type="ECO:0000313" key="3">
    <source>
        <dbReference type="Proteomes" id="UP000244722"/>
    </source>
</evidence>
<organism evidence="2 3">
    <name type="scientific">Tuber borchii</name>
    <name type="common">White truffle</name>
    <dbReference type="NCBI Taxonomy" id="42251"/>
    <lineage>
        <taxon>Eukaryota</taxon>
        <taxon>Fungi</taxon>
        <taxon>Dikarya</taxon>
        <taxon>Ascomycota</taxon>
        <taxon>Pezizomycotina</taxon>
        <taxon>Pezizomycetes</taxon>
        <taxon>Pezizales</taxon>
        <taxon>Tuberaceae</taxon>
        <taxon>Tuber</taxon>
    </lineage>
</organism>
<gene>
    <name evidence="2" type="ORF">B9Z19DRAFT_658796</name>
</gene>
<dbReference type="AlphaFoldDB" id="A0A2T6ZZZ2"/>
<evidence type="ECO:0000256" key="1">
    <source>
        <dbReference type="SAM" id="MobiDB-lite"/>
    </source>
</evidence>
<protein>
    <submittedName>
        <fullName evidence="2">Uncharacterized protein</fullName>
    </submittedName>
</protein>
<feature type="region of interest" description="Disordered" evidence="1">
    <location>
        <begin position="72"/>
        <end position="112"/>
    </location>
</feature>
<feature type="region of interest" description="Disordered" evidence="1">
    <location>
        <begin position="1"/>
        <end position="57"/>
    </location>
</feature>
<evidence type="ECO:0000313" key="2">
    <source>
        <dbReference type="EMBL" id="PUU81062.1"/>
    </source>
</evidence>
<comment type="caution">
    <text evidence="2">The sequence shown here is derived from an EMBL/GenBank/DDBJ whole genome shotgun (WGS) entry which is preliminary data.</text>
</comment>
<reference evidence="2 3" key="1">
    <citation type="submission" date="2017-04" db="EMBL/GenBank/DDBJ databases">
        <title>Draft genome sequence of Tuber borchii Vittad., a whitish edible truffle.</title>
        <authorList>
            <consortium name="DOE Joint Genome Institute"/>
            <person name="Murat C."/>
            <person name="Kuo A."/>
            <person name="Barry K.W."/>
            <person name="Clum A."/>
            <person name="Dockter R.B."/>
            <person name="Fauchery L."/>
            <person name="Iotti M."/>
            <person name="Kohler A."/>
            <person name="Labutti K."/>
            <person name="Lindquist E.A."/>
            <person name="Lipzen A."/>
            <person name="Ohm R.A."/>
            <person name="Wang M."/>
            <person name="Grigoriev I.V."/>
            <person name="Zambonelli A."/>
            <person name="Martin F.M."/>
        </authorList>
    </citation>
    <scope>NUCLEOTIDE SEQUENCE [LARGE SCALE GENOMIC DNA]</scope>
    <source>
        <strain evidence="2 3">Tbo3840</strain>
    </source>
</reference>
<accession>A0A2T6ZZZ2</accession>
<dbReference type="EMBL" id="NESQ01000051">
    <property type="protein sequence ID" value="PUU81062.1"/>
    <property type="molecule type" value="Genomic_DNA"/>
</dbReference>
<name>A0A2T6ZZZ2_TUBBO</name>
<sequence>MERLLESGGTLSTSTAAVAVDEPVESTEEPAEEKSPFSTPLRSVRHPSPPIIGDDDQIRRKIVTEMEQFVNNEYAPRGAHVPRGAASSRSTDQEPQQCILQPEPRPITAPVGDNEDEQIRQHLIRQMENMLIRDVVPAVSGPVLQGLSLMLRK</sequence>
<feature type="compositionally biased region" description="Polar residues" evidence="1">
    <location>
        <begin position="87"/>
        <end position="99"/>
    </location>
</feature>
<proteinExistence type="predicted"/>
<dbReference type="Proteomes" id="UP000244722">
    <property type="component" value="Unassembled WGS sequence"/>
</dbReference>
<feature type="compositionally biased region" description="Acidic residues" evidence="1">
    <location>
        <begin position="22"/>
        <end position="31"/>
    </location>
</feature>
<keyword evidence="3" id="KW-1185">Reference proteome</keyword>